<organism evidence="1">
    <name type="scientific">Amphimedon queenslandica</name>
    <name type="common">Sponge</name>
    <dbReference type="NCBI Taxonomy" id="400682"/>
    <lineage>
        <taxon>Eukaryota</taxon>
        <taxon>Metazoa</taxon>
        <taxon>Porifera</taxon>
        <taxon>Demospongiae</taxon>
        <taxon>Heteroscleromorpha</taxon>
        <taxon>Haplosclerida</taxon>
        <taxon>Niphatidae</taxon>
        <taxon>Amphimedon</taxon>
    </lineage>
</organism>
<proteinExistence type="predicted"/>
<reference evidence="1" key="1">
    <citation type="submission" date="2017-05" db="UniProtKB">
        <authorList>
            <consortium name="EnsemblMetazoa"/>
        </authorList>
    </citation>
    <scope>IDENTIFICATION</scope>
</reference>
<protein>
    <submittedName>
        <fullName evidence="1">Uncharacterized protein</fullName>
    </submittedName>
</protein>
<evidence type="ECO:0000313" key="1">
    <source>
        <dbReference type="EnsemblMetazoa" id="Aqu2.1.20571_001"/>
    </source>
</evidence>
<accession>A0A1X7TZ82</accession>
<dbReference type="EnsemblMetazoa" id="Aqu2.1.20571_001">
    <property type="protein sequence ID" value="Aqu2.1.20571_001"/>
    <property type="gene ID" value="Aqu2.1.20571"/>
</dbReference>
<dbReference type="InParanoid" id="A0A1X7TZ82"/>
<sequence length="19" mass="2276">NIFSWGLKGKIFVDCHTYF</sequence>
<name>A0A1X7TZ82_AMPQE</name>
<dbReference type="AlphaFoldDB" id="A0A1X7TZ82"/>